<dbReference type="Gene3D" id="2.40.30.10">
    <property type="entry name" value="Translation factors"/>
    <property type="match status" value="1"/>
</dbReference>
<evidence type="ECO:0000259" key="5">
    <source>
        <dbReference type="PROSITE" id="PS50902"/>
    </source>
</evidence>
<accession>A0ABS5HE53</accession>
<evidence type="ECO:0000256" key="1">
    <source>
        <dbReference type="ARBA" id="ARBA00022630"/>
    </source>
</evidence>
<evidence type="ECO:0000256" key="3">
    <source>
        <dbReference type="ARBA" id="ARBA00022982"/>
    </source>
</evidence>
<evidence type="ECO:0000313" key="8">
    <source>
        <dbReference type="Proteomes" id="UP000679722"/>
    </source>
</evidence>
<keyword evidence="4" id="KW-0472">Membrane</keyword>
<dbReference type="Proteomes" id="UP000679722">
    <property type="component" value="Unassembled WGS sequence"/>
</dbReference>
<dbReference type="InterPro" id="IPR008254">
    <property type="entry name" value="Flavodoxin/NO_synth"/>
</dbReference>
<dbReference type="RefSeq" id="WP_211537217.1">
    <property type="nucleotide sequence ID" value="NZ_JAGSSV010000019.1"/>
</dbReference>
<dbReference type="InterPro" id="IPR017927">
    <property type="entry name" value="FAD-bd_FR_type"/>
</dbReference>
<feature type="transmembrane region" description="Helical" evidence="4">
    <location>
        <begin position="82"/>
        <end position="103"/>
    </location>
</feature>
<proteinExistence type="predicted"/>
<dbReference type="Pfam" id="PF00175">
    <property type="entry name" value="NAD_binding_1"/>
    <property type="match status" value="1"/>
</dbReference>
<dbReference type="EMBL" id="JAGSSV010000019">
    <property type="protein sequence ID" value="MBR7889770.1"/>
    <property type="molecule type" value="Genomic_DNA"/>
</dbReference>
<keyword evidence="4" id="KW-1133">Transmembrane helix</keyword>
<keyword evidence="3" id="KW-0813">Transport</keyword>
<keyword evidence="1" id="KW-0285">Flavoprotein</keyword>
<name>A0ABS5HE53_9GAMM</name>
<dbReference type="Gene3D" id="3.40.50.360">
    <property type="match status" value="1"/>
</dbReference>
<feature type="domain" description="FAD-binding FR-type" evidence="6">
    <location>
        <begin position="274"/>
        <end position="382"/>
    </location>
</feature>
<keyword evidence="4" id="KW-0812">Transmembrane</keyword>
<sequence length="515" mass="58037">MATVFFALGVFAAAYVFAILVFAQPISAIESGVVWASNGLTGFQHQLQHSNELGYLVLQQDASQQRVLYRFSSLDMVMFRTLAWVMAILAGVCFLLSLARWPFKRLVIMQSKQSEEPASKGVLLAYASQTGGARQLALQFQKAADALMDVHCVSTLNVAQMRQYQRVFFVVSTYGEGEPPDSAHRLVADLHRQSSTSPPPSSSSSTSFAVLALGDRTYRTFCAFGHSLTNLLEQVGFTREQAVHEVDRMDMASVSAWWQRIAHSIGLHNTTIHQDLSTFTVCENQHLNAPNHDRAAHYLRLHCDGVRYQAGDLIAVTPKVIPPTHERLYSIASCEEHYVDLLVRQHRREDGTLGTASSFLCKLAKGDTVEAQIRVHESFRLQGDRPLIMIGAGTGVAPFRGFLQQKQQWQSTSEHWLIFGEQYAEYDDYFHADFTRFQQDGLLTRIDKAWSRSEQRYVQAILIKESERLYKWVTQKGAQIYLCGSRVGFGEMVLEQLTVILGEDTLQHCLHSDLY</sequence>
<dbReference type="PROSITE" id="PS50902">
    <property type="entry name" value="FLAVODOXIN_LIKE"/>
    <property type="match status" value="1"/>
</dbReference>
<evidence type="ECO:0000256" key="4">
    <source>
        <dbReference type="SAM" id="Phobius"/>
    </source>
</evidence>
<dbReference type="InterPro" id="IPR017938">
    <property type="entry name" value="Riboflavin_synthase-like_b-brl"/>
</dbReference>
<dbReference type="SUPFAM" id="SSF52343">
    <property type="entry name" value="Ferredoxin reductase-like, C-terminal NADP-linked domain"/>
    <property type="match status" value="1"/>
</dbReference>
<dbReference type="PRINTS" id="PR00371">
    <property type="entry name" value="FPNCR"/>
</dbReference>
<dbReference type="InterPro" id="IPR029039">
    <property type="entry name" value="Flavoprotein-like_sf"/>
</dbReference>
<evidence type="ECO:0000259" key="6">
    <source>
        <dbReference type="PROSITE" id="PS51384"/>
    </source>
</evidence>
<organism evidence="7 8">
    <name type="scientific">Marinomonas vulgaris</name>
    <dbReference type="NCBI Taxonomy" id="2823372"/>
    <lineage>
        <taxon>Bacteria</taxon>
        <taxon>Pseudomonadati</taxon>
        <taxon>Pseudomonadota</taxon>
        <taxon>Gammaproteobacteria</taxon>
        <taxon>Oceanospirillales</taxon>
        <taxon>Oceanospirillaceae</taxon>
        <taxon>Marinomonas</taxon>
    </lineage>
</organism>
<reference evidence="8" key="1">
    <citation type="submission" date="2023-07" db="EMBL/GenBank/DDBJ databases">
        <title>Marinomonas vulgaris A79, complete genome.</title>
        <authorList>
            <person name="Ying J.-J."/>
        </authorList>
    </citation>
    <scope>NUCLEOTIDE SEQUENCE [LARGE SCALE GENOMIC DNA]</scope>
    <source>
        <strain evidence="8">A79</strain>
    </source>
</reference>
<dbReference type="Gene3D" id="3.40.50.80">
    <property type="entry name" value="Nucleotide-binding domain of ferredoxin-NADP reductase (FNR) module"/>
    <property type="match status" value="1"/>
</dbReference>
<dbReference type="SUPFAM" id="SSF63380">
    <property type="entry name" value="Riboflavin synthase domain-like"/>
    <property type="match status" value="1"/>
</dbReference>
<dbReference type="Pfam" id="PF00258">
    <property type="entry name" value="Flavodoxin_1"/>
    <property type="match status" value="1"/>
</dbReference>
<dbReference type="InterPro" id="IPR039261">
    <property type="entry name" value="FNR_nucleotide-bd"/>
</dbReference>
<keyword evidence="2" id="KW-0288">FMN</keyword>
<gene>
    <name evidence="7" type="ORF">J9B83_12580</name>
</gene>
<protein>
    <submittedName>
        <fullName evidence="7">Flavodoxin domain-containing protein</fullName>
    </submittedName>
</protein>
<dbReference type="InterPro" id="IPR001433">
    <property type="entry name" value="OxRdtase_FAD/NAD-bd"/>
</dbReference>
<keyword evidence="3" id="KW-0249">Electron transport</keyword>
<dbReference type="SUPFAM" id="SSF52218">
    <property type="entry name" value="Flavoproteins"/>
    <property type="match status" value="1"/>
</dbReference>
<dbReference type="PRINTS" id="PR00369">
    <property type="entry name" value="FLAVODOXIN"/>
</dbReference>
<dbReference type="InterPro" id="IPR001709">
    <property type="entry name" value="Flavoprot_Pyr_Nucl_cyt_Rdtase"/>
</dbReference>
<dbReference type="PROSITE" id="PS51384">
    <property type="entry name" value="FAD_FR"/>
    <property type="match status" value="1"/>
</dbReference>
<dbReference type="PANTHER" id="PTHR19384">
    <property type="entry name" value="NITRIC OXIDE SYNTHASE-RELATED"/>
    <property type="match status" value="1"/>
</dbReference>
<evidence type="ECO:0000256" key="2">
    <source>
        <dbReference type="ARBA" id="ARBA00022643"/>
    </source>
</evidence>
<feature type="domain" description="Flavodoxin-like" evidence="5">
    <location>
        <begin position="122"/>
        <end position="262"/>
    </location>
</feature>
<dbReference type="InterPro" id="IPR001094">
    <property type="entry name" value="Flavdoxin-like"/>
</dbReference>
<comment type="caution">
    <text evidence="7">The sequence shown here is derived from an EMBL/GenBank/DDBJ whole genome shotgun (WGS) entry which is preliminary data.</text>
</comment>
<keyword evidence="8" id="KW-1185">Reference proteome</keyword>
<evidence type="ECO:0000313" key="7">
    <source>
        <dbReference type="EMBL" id="MBR7889770.1"/>
    </source>
</evidence>